<keyword evidence="3" id="KW-1185">Reference proteome</keyword>
<name>A0ABR2VB43_9PEZI</name>
<evidence type="ECO:0008006" key="4">
    <source>
        <dbReference type="Google" id="ProtNLM"/>
    </source>
</evidence>
<reference evidence="2 3" key="1">
    <citation type="journal article" date="2024" name="J. Plant Pathol.">
        <title>Sequence and assembly of the genome of Seiridium unicorne, isolate CBS 538.82, causal agent of cypress canker disease.</title>
        <authorList>
            <person name="Scali E."/>
            <person name="Rocca G.D."/>
            <person name="Danti R."/>
            <person name="Garbelotto M."/>
            <person name="Barberini S."/>
            <person name="Baroncelli R."/>
            <person name="Emiliani G."/>
        </authorList>
    </citation>
    <scope>NUCLEOTIDE SEQUENCE [LARGE SCALE GENOMIC DNA]</scope>
    <source>
        <strain evidence="2 3">BM-138-508</strain>
    </source>
</reference>
<organism evidence="2 3">
    <name type="scientific">Seiridium unicorne</name>
    <dbReference type="NCBI Taxonomy" id="138068"/>
    <lineage>
        <taxon>Eukaryota</taxon>
        <taxon>Fungi</taxon>
        <taxon>Dikarya</taxon>
        <taxon>Ascomycota</taxon>
        <taxon>Pezizomycotina</taxon>
        <taxon>Sordariomycetes</taxon>
        <taxon>Xylariomycetidae</taxon>
        <taxon>Amphisphaeriales</taxon>
        <taxon>Sporocadaceae</taxon>
        <taxon>Seiridium</taxon>
    </lineage>
</organism>
<evidence type="ECO:0000313" key="3">
    <source>
        <dbReference type="Proteomes" id="UP001408356"/>
    </source>
</evidence>
<evidence type="ECO:0000256" key="1">
    <source>
        <dbReference type="SAM" id="MobiDB-lite"/>
    </source>
</evidence>
<feature type="region of interest" description="Disordered" evidence="1">
    <location>
        <begin position="1"/>
        <end position="20"/>
    </location>
</feature>
<feature type="compositionally biased region" description="Polar residues" evidence="1">
    <location>
        <begin position="7"/>
        <end position="20"/>
    </location>
</feature>
<evidence type="ECO:0000313" key="2">
    <source>
        <dbReference type="EMBL" id="KAK9423746.1"/>
    </source>
</evidence>
<gene>
    <name evidence="2" type="ORF">SUNI508_03762</name>
</gene>
<dbReference type="Proteomes" id="UP001408356">
    <property type="component" value="Unassembled WGS sequence"/>
</dbReference>
<protein>
    <recommendedName>
        <fullName evidence="4">Ribulose-1,5-bisphosphate carboxylase/oxygenase large subunit</fullName>
    </recommendedName>
</protein>
<proteinExistence type="predicted"/>
<dbReference type="EMBL" id="JARVKF010000057">
    <property type="protein sequence ID" value="KAK9423746.1"/>
    <property type="molecule type" value="Genomic_DNA"/>
</dbReference>
<comment type="caution">
    <text evidence="2">The sequence shown here is derived from an EMBL/GenBank/DDBJ whole genome shotgun (WGS) entry which is preliminary data.</text>
</comment>
<sequence length="20" mass="2104">MTYFGVQATTSVSESAKSPI</sequence>
<accession>A0ABR2VB43</accession>